<dbReference type="PROSITE" id="PS51257">
    <property type="entry name" value="PROKAR_LIPOPROTEIN"/>
    <property type="match status" value="1"/>
</dbReference>
<dbReference type="Gene3D" id="3.40.190.10">
    <property type="entry name" value="Periplasmic binding protein-like II"/>
    <property type="match status" value="2"/>
</dbReference>
<comment type="caution">
    <text evidence="3">The sequence shown here is derived from an EMBL/GenBank/DDBJ whole genome shotgun (WGS) entry which is preliminary data.</text>
</comment>
<dbReference type="RefSeq" id="WP_208006256.1">
    <property type="nucleotide sequence ID" value="NZ_JAGDFX010000015.1"/>
</dbReference>
<feature type="domain" description="Solute-binding protein family 3/N-terminal" evidence="2">
    <location>
        <begin position="37"/>
        <end position="254"/>
    </location>
</feature>
<dbReference type="SUPFAM" id="SSF53850">
    <property type="entry name" value="Periplasmic binding protein-like II"/>
    <property type="match status" value="1"/>
</dbReference>
<evidence type="ECO:0000313" key="4">
    <source>
        <dbReference type="Proteomes" id="UP000664882"/>
    </source>
</evidence>
<feature type="chain" id="PRO_5045992253" evidence="1">
    <location>
        <begin position="20"/>
        <end position="336"/>
    </location>
</feature>
<dbReference type="PANTHER" id="PTHR31528:SF3">
    <property type="entry name" value="THIAMINE BIOSYNTHESIS PROTEIN HI_0357-RELATED"/>
    <property type="match status" value="1"/>
</dbReference>
<evidence type="ECO:0000256" key="1">
    <source>
        <dbReference type="SAM" id="SignalP"/>
    </source>
</evidence>
<keyword evidence="4" id="KW-1185">Reference proteome</keyword>
<dbReference type="PANTHER" id="PTHR31528">
    <property type="entry name" value="4-AMINO-5-HYDROXYMETHYL-2-METHYLPYRIMIDINE PHOSPHATE SYNTHASE THI11-RELATED"/>
    <property type="match status" value="1"/>
</dbReference>
<dbReference type="Proteomes" id="UP000664882">
    <property type="component" value="Unassembled WGS sequence"/>
</dbReference>
<reference evidence="3 4" key="1">
    <citation type="submission" date="2021-03" db="EMBL/GenBank/DDBJ databases">
        <title>Oceanisphaera sp. nov., isolated from the intestine.</title>
        <authorList>
            <person name="Zhao L.-H."/>
            <person name="Shi L.-F."/>
        </authorList>
    </citation>
    <scope>NUCLEOTIDE SEQUENCE [LARGE SCALE GENOMIC DNA]</scope>
    <source>
        <strain evidence="3 4">DM8</strain>
    </source>
</reference>
<protein>
    <submittedName>
        <fullName evidence="3">ABC transporter substrate-binding protein</fullName>
    </submittedName>
</protein>
<gene>
    <name evidence="3" type="ORF">J3U76_12185</name>
</gene>
<feature type="signal peptide" evidence="1">
    <location>
        <begin position="1"/>
        <end position="19"/>
    </location>
</feature>
<accession>A0ABS3NIH1</accession>
<dbReference type="Pfam" id="PF09084">
    <property type="entry name" value="NMT1"/>
    <property type="match status" value="1"/>
</dbReference>
<evidence type="ECO:0000313" key="3">
    <source>
        <dbReference type="EMBL" id="MBO1520377.1"/>
    </source>
</evidence>
<dbReference type="EMBL" id="JAGDFX010000015">
    <property type="protein sequence ID" value="MBO1520377.1"/>
    <property type="molecule type" value="Genomic_DNA"/>
</dbReference>
<evidence type="ECO:0000259" key="2">
    <source>
        <dbReference type="SMART" id="SM00062"/>
    </source>
</evidence>
<name>A0ABS3NIH1_9GAMM</name>
<dbReference type="SMART" id="SM00062">
    <property type="entry name" value="PBPb"/>
    <property type="match status" value="1"/>
</dbReference>
<dbReference type="InterPro" id="IPR001638">
    <property type="entry name" value="Solute-binding_3/MltF_N"/>
</dbReference>
<dbReference type="InterPro" id="IPR027939">
    <property type="entry name" value="NMT1/THI5"/>
</dbReference>
<organism evidence="3 4">
    <name type="scientific">Oceanisphaera pacifica</name>
    <dbReference type="NCBI Taxonomy" id="2818389"/>
    <lineage>
        <taxon>Bacteria</taxon>
        <taxon>Pseudomonadati</taxon>
        <taxon>Pseudomonadota</taxon>
        <taxon>Gammaproteobacteria</taxon>
        <taxon>Aeromonadales</taxon>
        <taxon>Aeromonadaceae</taxon>
        <taxon>Oceanisphaera</taxon>
    </lineage>
</organism>
<keyword evidence="1" id="KW-0732">Signal</keyword>
<dbReference type="InterPro" id="IPR015168">
    <property type="entry name" value="SsuA/THI5"/>
</dbReference>
<proteinExistence type="predicted"/>
<sequence>MKKKTMTSVLIAVSVMLSACNDTNQHKKNTQQADPVTVRVASWSQPITEQTNLLVKDKDFFKKNNIDVEFIPGAGGGDAIKNIASGKADIAFTDPGSFFSALDKGEKLLALYNIYPQNVFNVVSLADSDITQPQDLKGKKVGVYSLSSGTRQNLLMLLHQVGLTEDDVEIIETGVLNFSPLMQGQVDATAATDTGLATGKAKGLGDVNVIEVKEIFNYSSDLFVVTEQAYQQKKSILDDFLASYKDSVQWMMAEPEAAAELAVSYAIDGKNTAHNLRIINLRNASSMPISQDKTELGLLDPQNLQDVANHYYQLGLISQQLDISSAISSQYRLPTE</sequence>